<protein>
    <submittedName>
        <fullName evidence="7">Membrane-bound PQQ-dependent dehydrogenase, glucose/quinate/shikimate family</fullName>
        <ecNumber evidence="7">1.1.-.-</ecNumber>
    </submittedName>
</protein>
<organism evidence="7 8">
    <name type="scientific">Coralloluteibacterium thermophilum</name>
    <dbReference type="NCBI Taxonomy" id="2707049"/>
    <lineage>
        <taxon>Bacteria</taxon>
        <taxon>Pseudomonadati</taxon>
        <taxon>Pseudomonadota</taxon>
        <taxon>Gammaproteobacteria</taxon>
        <taxon>Lysobacterales</taxon>
        <taxon>Lysobacteraceae</taxon>
        <taxon>Coralloluteibacterium</taxon>
    </lineage>
</organism>
<feature type="compositionally biased region" description="Low complexity" evidence="4">
    <location>
        <begin position="290"/>
        <end position="305"/>
    </location>
</feature>
<dbReference type="InterPro" id="IPR017511">
    <property type="entry name" value="PQQ_mDH"/>
</dbReference>
<comment type="cofactor">
    <cofactor evidence="1">
        <name>pyrroloquinoline quinone</name>
        <dbReference type="ChEBI" id="CHEBI:58442"/>
    </cofactor>
</comment>
<feature type="transmembrane region" description="Helical" evidence="5">
    <location>
        <begin position="123"/>
        <end position="144"/>
    </location>
</feature>
<feature type="region of interest" description="Disordered" evidence="4">
    <location>
        <begin position="290"/>
        <end position="318"/>
    </location>
</feature>
<evidence type="ECO:0000256" key="4">
    <source>
        <dbReference type="SAM" id="MobiDB-lite"/>
    </source>
</evidence>
<keyword evidence="5" id="KW-0812">Transmembrane</keyword>
<feature type="transmembrane region" description="Helical" evidence="5">
    <location>
        <begin position="20"/>
        <end position="40"/>
    </location>
</feature>
<reference evidence="8" key="1">
    <citation type="journal article" date="2019" name="Int. J. Syst. Evol. Microbiol.">
        <title>The Global Catalogue of Microorganisms (GCM) 10K type strain sequencing project: providing services to taxonomists for standard genome sequencing and annotation.</title>
        <authorList>
            <consortium name="The Broad Institute Genomics Platform"/>
            <consortium name="The Broad Institute Genome Sequencing Center for Infectious Disease"/>
            <person name="Wu L."/>
            <person name="Ma J."/>
        </authorList>
    </citation>
    <scope>NUCLEOTIDE SEQUENCE [LARGE SCALE GENOMIC DNA]</scope>
    <source>
        <strain evidence="8">CGMCC 1.13574</strain>
    </source>
</reference>
<dbReference type="NCBIfam" id="TIGR03074">
    <property type="entry name" value="PQQ_membr_DH"/>
    <property type="match status" value="1"/>
</dbReference>
<feature type="domain" description="Pyrrolo-quinoline quinone repeat" evidence="6">
    <location>
        <begin position="181"/>
        <end position="821"/>
    </location>
</feature>
<comment type="similarity">
    <text evidence="2">Belongs to the bacterial PQQ dehydrogenase family.</text>
</comment>
<evidence type="ECO:0000256" key="3">
    <source>
        <dbReference type="ARBA" id="ARBA00023002"/>
    </source>
</evidence>
<dbReference type="Pfam" id="PF01011">
    <property type="entry name" value="PQQ"/>
    <property type="match status" value="1"/>
</dbReference>
<gene>
    <name evidence="7" type="ORF">ACFO3Q_12620</name>
</gene>
<proteinExistence type="inferred from homology"/>
<dbReference type="SUPFAM" id="SSF50998">
    <property type="entry name" value="Quinoprotein alcohol dehydrogenase-like"/>
    <property type="match status" value="1"/>
</dbReference>
<feature type="compositionally biased region" description="Gly residues" evidence="4">
    <location>
        <begin position="673"/>
        <end position="685"/>
    </location>
</feature>
<dbReference type="CDD" id="cd10280">
    <property type="entry name" value="PQQ_mGDH"/>
    <property type="match status" value="1"/>
</dbReference>
<evidence type="ECO:0000256" key="2">
    <source>
        <dbReference type="ARBA" id="ARBA00008156"/>
    </source>
</evidence>
<accession>A0ABV9NME5</accession>
<keyword evidence="8" id="KW-1185">Reference proteome</keyword>
<keyword evidence="5" id="KW-1133">Transmembrane helix</keyword>
<dbReference type="Gene3D" id="2.140.10.10">
    <property type="entry name" value="Quinoprotein alcohol dehydrogenase-like superfamily"/>
    <property type="match status" value="2"/>
</dbReference>
<dbReference type="InterPro" id="IPR002372">
    <property type="entry name" value="PQQ_rpt_dom"/>
</dbReference>
<keyword evidence="5" id="KW-0472">Membrane</keyword>
<dbReference type="EMBL" id="JBHSGG010000034">
    <property type="protein sequence ID" value="MFC4729010.1"/>
    <property type="molecule type" value="Genomic_DNA"/>
</dbReference>
<dbReference type="InterPro" id="IPR011047">
    <property type="entry name" value="Quinoprotein_ADH-like_sf"/>
</dbReference>
<dbReference type="RefSeq" id="WP_377005078.1">
    <property type="nucleotide sequence ID" value="NZ_JBHSGG010000034.1"/>
</dbReference>
<feature type="transmembrane region" description="Helical" evidence="5">
    <location>
        <begin position="91"/>
        <end position="111"/>
    </location>
</feature>
<dbReference type="PANTHER" id="PTHR32303:SF4">
    <property type="entry name" value="QUINOPROTEIN GLUCOSE DEHYDROGENASE"/>
    <property type="match status" value="1"/>
</dbReference>
<keyword evidence="3 7" id="KW-0560">Oxidoreductase</keyword>
<evidence type="ECO:0000256" key="1">
    <source>
        <dbReference type="ARBA" id="ARBA00001931"/>
    </source>
</evidence>
<dbReference type="EC" id="1.1.-.-" evidence="7"/>
<feature type="region of interest" description="Disordered" evidence="4">
    <location>
        <begin position="544"/>
        <end position="565"/>
    </location>
</feature>
<evidence type="ECO:0000313" key="7">
    <source>
        <dbReference type="EMBL" id="MFC4729010.1"/>
    </source>
</evidence>
<name>A0ABV9NME5_9GAMM</name>
<comment type="caution">
    <text evidence="7">The sequence shown here is derived from an EMBL/GenBank/DDBJ whole genome shotgun (WGS) entry which is preliminary data.</text>
</comment>
<evidence type="ECO:0000313" key="8">
    <source>
        <dbReference type="Proteomes" id="UP001595892"/>
    </source>
</evidence>
<dbReference type="InterPro" id="IPR018391">
    <property type="entry name" value="PQQ_b-propeller_rpt"/>
</dbReference>
<evidence type="ECO:0000256" key="5">
    <source>
        <dbReference type="SAM" id="Phobius"/>
    </source>
</evidence>
<feature type="transmembrane region" description="Helical" evidence="5">
    <location>
        <begin position="46"/>
        <end position="62"/>
    </location>
</feature>
<feature type="transmembrane region" description="Helical" evidence="5">
    <location>
        <begin position="69"/>
        <end position="85"/>
    </location>
</feature>
<sequence length="853" mass="90630">MATSASARPHARRAWPATVLGLVLLLLGLVLAGGGAWLAALGGSPYYLLAGVGLVVSGIGFVRGRRAGLLWFAAVFVGTTIWAAWESGLDYWRWVPRLGLMVALGIAAALVAPRLAGGPSRRLANGVVAVLALVFVAAFALAFVPHGVTEADWSGHRPLAAAPRTVAVGGQPADAPAEGDWAAYGRDNAATRYIRLDRIDRDNVGRLEKAWTYRTGDLPEHRWGAETTPLKIGDALYLCTARNILIALDAATGEERWRYDPQVRDASIPYTAACRGVAYYALPDAPATAPGSLPADDAADGDAPPGTAPPPAVATRPRTCPTRIVEGTLDGRLIAVDARTGVPCADFGDGGQVDITLGMGETPPGFVSITSPPTIVRGVIVTGHQVLDGQRRWAPSGVIKGFDAETGALRWAWDMVRPDIAGLPPEGETYTLGTPNMWTIASGDEALGLVYLPMANSSADYWSGLRLAEEDRYATSLVALDATTGRPAWHFQTVRIDVWDYDLGSQATLVDFPGEDGPVPALVLPTKQGDMYVLDRRTGAPLVGVEERPVPGGGVEPERRSPTQPFSTYHTLAKRDLTERDMWGMTPIDQLACRIQFRQASYAGIYTPPTAERRWIQYPSYNGGSDWGGIAIDTDRGVIVANYNDMPNYNRLVTRDRADRLGWQPRDIAGDAEAGGGSESRGGRMGSTAEGAGDPQAGTPFAVDVNAGWRLPFTGLLCKQPPYGGIRAISLATGRTLWDRPFGTARRNGPFGIPSMLPIDIGTPNNGGAAVTSGGLVFIAAATDDLIRAIDIETGETLWSDVLPAGGQAGPAVYEVGGRQYLVIMSGGHHFMETPAGDQVTAYALPEQRVTEE</sequence>
<dbReference type="PANTHER" id="PTHR32303">
    <property type="entry name" value="QUINOPROTEIN ALCOHOL DEHYDROGENASE (CYTOCHROME C)"/>
    <property type="match status" value="1"/>
</dbReference>
<dbReference type="Proteomes" id="UP001595892">
    <property type="component" value="Unassembled WGS sequence"/>
</dbReference>
<feature type="region of interest" description="Disordered" evidence="4">
    <location>
        <begin position="664"/>
        <end position="699"/>
    </location>
</feature>
<dbReference type="GO" id="GO:0016491">
    <property type="term" value="F:oxidoreductase activity"/>
    <property type="evidence" value="ECO:0007669"/>
    <property type="project" value="UniProtKB-KW"/>
</dbReference>
<dbReference type="SMART" id="SM00564">
    <property type="entry name" value="PQQ"/>
    <property type="match status" value="3"/>
</dbReference>
<evidence type="ECO:0000259" key="6">
    <source>
        <dbReference type="Pfam" id="PF01011"/>
    </source>
</evidence>